<evidence type="ECO:0000256" key="1">
    <source>
        <dbReference type="SAM" id="MobiDB-lite"/>
    </source>
</evidence>
<accession>A0A067S6W7</accession>
<keyword evidence="2" id="KW-1133">Transmembrane helix</keyword>
<feature type="region of interest" description="Disordered" evidence="1">
    <location>
        <begin position="22"/>
        <end position="69"/>
    </location>
</feature>
<evidence type="ECO:0000313" key="4">
    <source>
        <dbReference type="Proteomes" id="UP000027222"/>
    </source>
</evidence>
<feature type="transmembrane region" description="Helical" evidence="2">
    <location>
        <begin position="210"/>
        <end position="231"/>
    </location>
</feature>
<keyword evidence="4" id="KW-1185">Reference proteome</keyword>
<name>A0A067S6W7_GALM3</name>
<gene>
    <name evidence="3" type="ORF">GALMADRAFT_1147166</name>
</gene>
<evidence type="ECO:0000313" key="3">
    <source>
        <dbReference type="EMBL" id="KDR66595.1"/>
    </source>
</evidence>
<dbReference type="EMBL" id="KL142422">
    <property type="protein sequence ID" value="KDR66595.1"/>
    <property type="molecule type" value="Genomic_DNA"/>
</dbReference>
<feature type="compositionally biased region" description="Polar residues" evidence="1">
    <location>
        <begin position="97"/>
        <end position="110"/>
    </location>
</feature>
<keyword evidence="2" id="KW-0812">Transmembrane</keyword>
<keyword evidence="2" id="KW-0472">Membrane</keyword>
<feature type="transmembrane region" description="Helical" evidence="2">
    <location>
        <begin position="138"/>
        <end position="159"/>
    </location>
</feature>
<dbReference type="AlphaFoldDB" id="A0A067S6W7"/>
<feature type="transmembrane region" description="Helical" evidence="2">
    <location>
        <begin position="251"/>
        <end position="275"/>
    </location>
</feature>
<sequence>MNTIAARAVEFSGETLELNRLRMGRVPPSPRRRTSISQRPASDDDSTILQRPAQRSNGPAQISATDSGAVVDQGSDLLARRRTSLLQNPASDDDDSTTLGRPAQSSNGPAQISAADSRAAIDQGSNNHAPLLRVPLTLFRLTIILATLILVTAKLVLTLFGSNMAVNTLDFVLAAVIGLGWWGGLYEVIEPPIWIWYFHRDYSHEVLRMISSTTVAVVQTAVELFLVLPLLLNSNAALKHYLESSQKGRPWGGFLTFLLASIMAFIALSITLFLFETVLRKLKLIDTNAWVAIKNDTHLVTETLAALIHPKFRYTMLAP</sequence>
<evidence type="ECO:0000256" key="2">
    <source>
        <dbReference type="SAM" id="Phobius"/>
    </source>
</evidence>
<reference evidence="4" key="1">
    <citation type="journal article" date="2014" name="Proc. Natl. Acad. Sci. U.S.A.">
        <title>Extensive sampling of basidiomycete genomes demonstrates inadequacy of the white-rot/brown-rot paradigm for wood decay fungi.</title>
        <authorList>
            <person name="Riley R."/>
            <person name="Salamov A.A."/>
            <person name="Brown D.W."/>
            <person name="Nagy L.G."/>
            <person name="Floudas D."/>
            <person name="Held B.W."/>
            <person name="Levasseur A."/>
            <person name="Lombard V."/>
            <person name="Morin E."/>
            <person name="Otillar R."/>
            <person name="Lindquist E.A."/>
            <person name="Sun H."/>
            <person name="LaButti K.M."/>
            <person name="Schmutz J."/>
            <person name="Jabbour D."/>
            <person name="Luo H."/>
            <person name="Baker S.E."/>
            <person name="Pisabarro A.G."/>
            <person name="Walton J.D."/>
            <person name="Blanchette R.A."/>
            <person name="Henrissat B."/>
            <person name="Martin F."/>
            <person name="Cullen D."/>
            <person name="Hibbett D.S."/>
            <person name="Grigoriev I.V."/>
        </authorList>
    </citation>
    <scope>NUCLEOTIDE SEQUENCE [LARGE SCALE GENOMIC DNA]</scope>
    <source>
        <strain evidence="4">CBS 339.88</strain>
    </source>
</reference>
<proteinExistence type="predicted"/>
<dbReference type="Proteomes" id="UP000027222">
    <property type="component" value="Unassembled WGS sequence"/>
</dbReference>
<feature type="transmembrane region" description="Helical" evidence="2">
    <location>
        <begin position="171"/>
        <end position="189"/>
    </location>
</feature>
<feature type="compositionally biased region" description="Polar residues" evidence="1">
    <location>
        <begin position="47"/>
        <end position="66"/>
    </location>
</feature>
<feature type="region of interest" description="Disordered" evidence="1">
    <location>
        <begin position="86"/>
        <end position="119"/>
    </location>
</feature>
<protein>
    <submittedName>
        <fullName evidence="3">Uncharacterized protein</fullName>
    </submittedName>
</protein>
<organism evidence="3 4">
    <name type="scientific">Galerina marginata (strain CBS 339.88)</name>
    <dbReference type="NCBI Taxonomy" id="685588"/>
    <lineage>
        <taxon>Eukaryota</taxon>
        <taxon>Fungi</taxon>
        <taxon>Dikarya</taxon>
        <taxon>Basidiomycota</taxon>
        <taxon>Agaricomycotina</taxon>
        <taxon>Agaricomycetes</taxon>
        <taxon>Agaricomycetidae</taxon>
        <taxon>Agaricales</taxon>
        <taxon>Agaricineae</taxon>
        <taxon>Strophariaceae</taxon>
        <taxon>Galerina</taxon>
    </lineage>
</organism>
<dbReference type="HOGENOM" id="CLU_871681_0_0_1"/>